<dbReference type="GO" id="GO:0012505">
    <property type="term" value="C:endomembrane system"/>
    <property type="evidence" value="ECO:0007669"/>
    <property type="project" value="UniProtKB-SubCell"/>
</dbReference>
<keyword evidence="2" id="KW-0813">Transport</keyword>
<evidence type="ECO:0000256" key="5">
    <source>
        <dbReference type="ARBA" id="ARBA00023136"/>
    </source>
</evidence>
<feature type="transmembrane region" description="Helical" evidence="6">
    <location>
        <begin position="92"/>
        <end position="111"/>
    </location>
</feature>
<feature type="domain" description="Major facilitator superfamily (MFS) profile" evidence="7">
    <location>
        <begin position="241"/>
        <end position="436"/>
    </location>
</feature>
<evidence type="ECO:0000256" key="2">
    <source>
        <dbReference type="ARBA" id="ARBA00022448"/>
    </source>
</evidence>
<feature type="transmembrane region" description="Helical" evidence="6">
    <location>
        <begin position="189"/>
        <end position="212"/>
    </location>
</feature>
<gene>
    <name evidence="8" type="ORF">HZF10_03995</name>
</gene>
<evidence type="ECO:0000313" key="9">
    <source>
        <dbReference type="Proteomes" id="UP000535020"/>
    </source>
</evidence>
<dbReference type="InterPro" id="IPR020846">
    <property type="entry name" value="MFS_dom"/>
</dbReference>
<reference evidence="8 9" key="1">
    <citation type="submission" date="2020-07" db="EMBL/GenBank/DDBJ databases">
        <authorList>
            <person name="Sun Q."/>
        </authorList>
    </citation>
    <scope>NUCLEOTIDE SEQUENCE [LARGE SCALE GENOMIC DNA]</scope>
    <source>
        <strain evidence="8 9">MAH-1</strain>
    </source>
</reference>
<feature type="transmembrane region" description="Helical" evidence="6">
    <location>
        <begin position="405"/>
        <end position="426"/>
    </location>
</feature>
<keyword evidence="3 6" id="KW-0812">Transmembrane</keyword>
<evidence type="ECO:0000313" key="8">
    <source>
        <dbReference type="EMBL" id="NYA70069.1"/>
    </source>
</evidence>
<feature type="transmembrane region" description="Helical" evidence="6">
    <location>
        <begin position="117"/>
        <end position="137"/>
    </location>
</feature>
<dbReference type="PROSITE" id="PS50850">
    <property type="entry name" value="MFS"/>
    <property type="match status" value="1"/>
</dbReference>
<protein>
    <submittedName>
        <fullName evidence="8">MFS transporter</fullName>
    </submittedName>
</protein>
<comment type="subcellular location">
    <subcellularLocation>
        <location evidence="1">Endomembrane system</location>
        <topology evidence="1">Multi-pass membrane protein</topology>
    </subcellularLocation>
</comment>
<dbReference type="InterPro" id="IPR036259">
    <property type="entry name" value="MFS_trans_sf"/>
</dbReference>
<evidence type="ECO:0000256" key="3">
    <source>
        <dbReference type="ARBA" id="ARBA00022692"/>
    </source>
</evidence>
<dbReference type="Proteomes" id="UP000535020">
    <property type="component" value="Unassembled WGS sequence"/>
</dbReference>
<feature type="transmembrane region" description="Helical" evidence="6">
    <location>
        <begin position="20"/>
        <end position="41"/>
    </location>
</feature>
<keyword evidence="9" id="KW-1185">Reference proteome</keyword>
<keyword evidence="5 6" id="KW-0472">Membrane</keyword>
<dbReference type="SUPFAM" id="SSF103473">
    <property type="entry name" value="MFS general substrate transporter"/>
    <property type="match status" value="1"/>
</dbReference>
<proteinExistence type="predicted"/>
<feature type="transmembrane region" description="Helical" evidence="6">
    <location>
        <begin position="318"/>
        <end position="336"/>
    </location>
</feature>
<feature type="transmembrane region" description="Helical" evidence="6">
    <location>
        <begin position="254"/>
        <end position="273"/>
    </location>
</feature>
<feature type="transmembrane region" description="Helical" evidence="6">
    <location>
        <begin position="342"/>
        <end position="359"/>
    </location>
</feature>
<evidence type="ECO:0000256" key="4">
    <source>
        <dbReference type="ARBA" id="ARBA00022989"/>
    </source>
</evidence>
<dbReference type="AlphaFoldDB" id="A0A7Y9C571"/>
<feature type="transmembrane region" description="Helical" evidence="6">
    <location>
        <begin position="61"/>
        <end position="80"/>
    </location>
</feature>
<evidence type="ECO:0000259" key="7">
    <source>
        <dbReference type="PROSITE" id="PS50850"/>
    </source>
</evidence>
<evidence type="ECO:0000256" key="6">
    <source>
        <dbReference type="SAM" id="Phobius"/>
    </source>
</evidence>
<feature type="transmembrane region" description="Helical" evidence="6">
    <location>
        <begin position="158"/>
        <end position="177"/>
    </location>
</feature>
<keyword evidence="4 6" id="KW-1133">Transmembrane helix</keyword>
<dbReference type="Gene3D" id="1.20.1250.20">
    <property type="entry name" value="MFS general substrate transporter like domains"/>
    <property type="match status" value="1"/>
</dbReference>
<sequence length="436" mass="48596">MQQLPKGDKKLLNAWAFYDWANSVYSLTIASAIFPIFYNALFNLRSGYISVFGLYLKNTALISFITAAAFLCVAFLSPLLSGIADYVGNKKIFMRFFNYLGALSCIGLYWFNLDNIYPGLLCYFLGLIGFWGSLVFYNSYLPDIAFPEQQDAISAKGYSLGYIGSVILLLINLVLVLSPKTFGIDAMEAMRYSFISVGVWWIGFSQYTYLYLPKGNSKSGEFSSAVVFNGFRELKKVWGQLAQNVALKRYLSGFFVYSMAVQTVMLVATYFGAQEIKWSSPEESQKGLIICILLIQLIAVLGAWLTSKASSKFGNIPVLIAINCFWTLLCAIAYIVDKPMEFYILAALVGLVMGGIQSLSRSTYSKLLPETDDTASFFSFYDVSEKIGIVIGMCVYGVIDQYWGPRYSIMFLAAFFIIGIVLLARIPKKDALSVKG</sequence>
<organism evidence="8 9">
    <name type="scientific">Flavobacterium agri</name>
    <dbReference type="NCBI Taxonomy" id="2743471"/>
    <lineage>
        <taxon>Bacteria</taxon>
        <taxon>Pseudomonadati</taxon>
        <taxon>Bacteroidota</taxon>
        <taxon>Flavobacteriia</taxon>
        <taxon>Flavobacteriales</taxon>
        <taxon>Flavobacteriaceae</taxon>
        <taxon>Flavobacterium</taxon>
    </lineage>
</organism>
<feature type="transmembrane region" description="Helical" evidence="6">
    <location>
        <begin position="380"/>
        <end position="399"/>
    </location>
</feature>
<dbReference type="InterPro" id="IPR050495">
    <property type="entry name" value="ATG22/LtaA_families"/>
</dbReference>
<feature type="transmembrane region" description="Helical" evidence="6">
    <location>
        <begin position="285"/>
        <end position="306"/>
    </location>
</feature>
<dbReference type="EMBL" id="JACBJI010000001">
    <property type="protein sequence ID" value="NYA70069.1"/>
    <property type="molecule type" value="Genomic_DNA"/>
</dbReference>
<name>A0A7Y9C571_9FLAO</name>
<dbReference type="InterPro" id="IPR024671">
    <property type="entry name" value="Atg22-like"/>
</dbReference>
<evidence type="ECO:0000256" key="1">
    <source>
        <dbReference type="ARBA" id="ARBA00004127"/>
    </source>
</evidence>
<accession>A0A7Y9C571</accession>
<dbReference type="Pfam" id="PF11700">
    <property type="entry name" value="ATG22"/>
    <property type="match status" value="1"/>
</dbReference>
<dbReference type="GO" id="GO:0022857">
    <property type="term" value="F:transmembrane transporter activity"/>
    <property type="evidence" value="ECO:0007669"/>
    <property type="project" value="InterPro"/>
</dbReference>
<dbReference type="RefSeq" id="WP_176004882.1">
    <property type="nucleotide sequence ID" value="NZ_JABWMI010000005.1"/>
</dbReference>
<dbReference type="PANTHER" id="PTHR23519:SF1">
    <property type="entry name" value="AUTOPHAGY-RELATED PROTEIN 22"/>
    <property type="match status" value="1"/>
</dbReference>
<comment type="caution">
    <text evidence="8">The sequence shown here is derived from an EMBL/GenBank/DDBJ whole genome shotgun (WGS) entry which is preliminary data.</text>
</comment>
<dbReference type="PANTHER" id="PTHR23519">
    <property type="entry name" value="AUTOPHAGY-RELATED PROTEIN 22"/>
    <property type="match status" value="1"/>
</dbReference>